<dbReference type="InterPro" id="IPR011059">
    <property type="entry name" value="Metal-dep_hydrolase_composite"/>
</dbReference>
<dbReference type="Proteomes" id="UP001209083">
    <property type="component" value="Chromosome"/>
</dbReference>
<dbReference type="Gene3D" id="2.30.40.10">
    <property type="entry name" value="Urease, subunit C, domain 1"/>
    <property type="match status" value="1"/>
</dbReference>
<accession>A0ABY8QY64</accession>
<dbReference type="InterPro" id="IPR032466">
    <property type="entry name" value="Metal_Hydrolase"/>
</dbReference>
<dbReference type="EC" id="3.6.1.63" evidence="1"/>
<dbReference type="NCBIfam" id="NF011990">
    <property type="entry name" value="PRK15446.2-6"/>
    <property type="match status" value="1"/>
</dbReference>
<protein>
    <submittedName>
        <fullName evidence="1">Alpha-D-ribose 1-methylphosphonate 5-triphosphate diphosphatase</fullName>
        <ecNumber evidence="1">3.6.1.63</ecNumber>
    </submittedName>
</protein>
<dbReference type="GO" id="GO:0016787">
    <property type="term" value="F:hydrolase activity"/>
    <property type="evidence" value="ECO:0007669"/>
    <property type="project" value="UniProtKB-KW"/>
</dbReference>
<dbReference type="SUPFAM" id="SSF51556">
    <property type="entry name" value="Metallo-dependent hydrolases"/>
    <property type="match status" value="1"/>
</dbReference>
<sequence>MTGDKLLDNYVLGHVRAVVRDRIVDDATVVVRDGSIAEVRGGGGGSRVDVDGRGALCLPGLVDIHSDNLSREHCPRPGATLPADFALASVESQLRAAGIATGFHGVAFQQLSAVGLLIDQDGPGRISAAISQRQSASVDHRILHRVDIRSPAGIAALRAALDDMPSCPAANRPVVSHEDHTPGQGQYADPAVMQRWLVETGAMGMAESVAHVSTLAAARDEFLGFRDEALDWLGGLARAGKIILAGHDPASESDIDLLARRGGTIAEFPTTTVAGRAARCRGLASVVGAPNIVRGGSHAGNVSALALIAAGAANVIASDYLPTAMLAGAFEVARQGAASLPNAVAMVTANPATATGLRDRGALIEGLRADLILIDDSGRWPKVMAPPGTGYLRIKI</sequence>
<dbReference type="RefSeq" id="WP_349640740.1">
    <property type="nucleotide sequence ID" value="NZ_CP090958.1"/>
</dbReference>
<dbReference type="PIRSF" id="PIRSF038971">
    <property type="entry name" value="PhnM"/>
    <property type="match status" value="1"/>
</dbReference>
<dbReference type="EMBL" id="CP090958">
    <property type="protein sequence ID" value="WGW13917.1"/>
    <property type="molecule type" value="Genomic_DNA"/>
</dbReference>
<evidence type="ECO:0000313" key="2">
    <source>
        <dbReference type="Proteomes" id="UP001209083"/>
    </source>
</evidence>
<dbReference type="InterPro" id="IPR051781">
    <property type="entry name" value="Metallo-dep_Hydrolase"/>
</dbReference>
<dbReference type="Gene3D" id="3.20.20.140">
    <property type="entry name" value="Metal-dependent hydrolases"/>
    <property type="match status" value="1"/>
</dbReference>
<name>A0ABY8QY64_9MICO</name>
<dbReference type="PANTHER" id="PTHR43135">
    <property type="entry name" value="ALPHA-D-RIBOSE 1-METHYLPHOSPHONATE 5-TRIPHOSPHATE DIPHOSPHATASE"/>
    <property type="match status" value="1"/>
</dbReference>
<keyword evidence="2" id="KW-1185">Reference proteome</keyword>
<proteinExistence type="predicted"/>
<evidence type="ECO:0000313" key="1">
    <source>
        <dbReference type="EMBL" id="WGW13917.1"/>
    </source>
</evidence>
<keyword evidence="1" id="KW-0378">Hydrolase</keyword>
<reference evidence="1 2" key="1">
    <citation type="submission" date="2023-05" db="EMBL/GenBank/DDBJ databases">
        <title>Lithophilousrod everest ZFBP1038 complete genpme.</title>
        <authorList>
            <person name="Tian M."/>
        </authorList>
    </citation>
    <scope>NUCLEOTIDE SEQUENCE [LARGE SCALE GENOMIC DNA]</scope>
    <source>
        <strain evidence="1 2">ZFBP1038</strain>
    </source>
</reference>
<dbReference type="NCBIfam" id="NF011984">
    <property type="entry name" value="PRK15446.1-5"/>
    <property type="match status" value="1"/>
</dbReference>
<dbReference type="InterPro" id="IPR012696">
    <property type="entry name" value="PhnM"/>
</dbReference>
<dbReference type="SUPFAM" id="SSF51338">
    <property type="entry name" value="Composite domain of metallo-dependent hydrolases"/>
    <property type="match status" value="1"/>
</dbReference>
<organism evidence="1 2">
    <name type="scientific">Saxibacter everestensis</name>
    <dbReference type="NCBI Taxonomy" id="2909229"/>
    <lineage>
        <taxon>Bacteria</taxon>
        <taxon>Bacillati</taxon>
        <taxon>Actinomycetota</taxon>
        <taxon>Actinomycetes</taxon>
        <taxon>Micrococcales</taxon>
        <taxon>Brevibacteriaceae</taxon>
        <taxon>Saxibacter</taxon>
    </lineage>
</organism>
<dbReference type="PANTHER" id="PTHR43135:SF3">
    <property type="entry name" value="ALPHA-D-RIBOSE 1-METHYLPHOSPHONATE 5-TRIPHOSPHATE DIPHOSPHATASE"/>
    <property type="match status" value="1"/>
</dbReference>
<gene>
    <name evidence="1" type="ORF">LWF01_09320</name>
</gene>